<dbReference type="STRING" id="1642818.AWE51_14700"/>
<accession>A0A162XXM9</accession>
<proteinExistence type="predicted"/>
<dbReference type="Gene3D" id="2.120.10.30">
    <property type="entry name" value="TolB, C-terminal domain"/>
    <property type="match status" value="1"/>
</dbReference>
<reference evidence="3 4" key="1">
    <citation type="submission" date="2016-01" db="EMBL/GenBank/DDBJ databases">
        <title>The draft genome sequence of Aquimarina sp. RZW4-3-2.</title>
        <authorList>
            <person name="Wang Y."/>
        </authorList>
    </citation>
    <scope>NUCLEOTIDE SEQUENCE [LARGE SCALE GENOMIC DNA]</scope>
    <source>
        <strain evidence="3 4">RZW4-3-2</strain>
    </source>
</reference>
<name>A0A162XXM9_9FLAO</name>
<comment type="caution">
    <text evidence="3">The sequence shown here is derived from an EMBL/GenBank/DDBJ whole genome shotgun (WGS) entry which is preliminary data.</text>
</comment>
<dbReference type="Proteomes" id="UP000076715">
    <property type="component" value="Unassembled WGS sequence"/>
</dbReference>
<dbReference type="GO" id="GO:0016787">
    <property type="term" value="F:hydrolase activity"/>
    <property type="evidence" value="ECO:0007669"/>
    <property type="project" value="UniProtKB-KW"/>
</dbReference>
<sequence length="201" mass="22484">MITSLDNPEPNYKTIVSHYKGKRFNSPNDLVIDKKGDIYFTDPYFGLPKDRREELNEQGFQGVYKIDKEGNVKLLTNNWPGPNGIGLAPDNRTLYITNTRPPGLIAFNLSNTGDLSNQRIIFNAQVLVKASVSKQKPDGMVINKDDIIFMRGPVGVLIITPGGKHLGTIRTNKRTSNCAFNEDETVLYITCDDLVLRAILK</sequence>
<dbReference type="SUPFAM" id="SSF63829">
    <property type="entry name" value="Calcium-dependent phosphotriesterase"/>
    <property type="match status" value="1"/>
</dbReference>
<dbReference type="PANTHER" id="PTHR47572">
    <property type="entry name" value="LIPOPROTEIN-RELATED"/>
    <property type="match status" value="1"/>
</dbReference>
<dbReference type="Pfam" id="PF08450">
    <property type="entry name" value="SGL"/>
    <property type="match status" value="1"/>
</dbReference>
<dbReference type="PANTHER" id="PTHR47572:SF4">
    <property type="entry name" value="LACTONASE DRP35"/>
    <property type="match status" value="1"/>
</dbReference>
<dbReference type="AlphaFoldDB" id="A0A162XXM9"/>
<keyword evidence="4" id="KW-1185">Reference proteome</keyword>
<evidence type="ECO:0000313" key="4">
    <source>
        <dbReference type="Proteomes" id="UP000076715"/>
    </source>
</evidence>
<dbReference type="InterPro" id="IPR051262">
    <property type="entry name" value="SMP-30/CGR1_Lactonase"/>
</dbReference>
<keyword evidence="1" id="KW-0378">Hydrolase</keyword>
<protein>
    <recommendedName>
        <fullName evidence="2">SMP-30/Gluconolactonase/LRE-like region domain-containing protein</fullName>
    </recommendedName>
</protein>
<feature type="domain" description="SMP-30/Gluconolactonase/LRE-like region" evidence="2">
    <location>
        <begin position="12"/>
        <end position="190"/>
    </location>
</feature>
<organism evidence="3 4">
    <name type="scientific">Aquimarina aggregata</name>
    <dbReference type="NCBI Taxonomy" id="1642818"/>
    <lineage>
        <taxon>Bacteria</taxon>
        <taxon>Pseudomonadati</taxon>
        <taxon>Bacteroidota</taxon>
        <taxon>Flavobacteriia</taxon>
        <taxon>Flavobacteriales</taxon>
        <taxon>Flavobacteriaceae</taxon>
        <taxon>Aquimarina</taxon>
    </lineage>
</organism>
<evidence type="ECO:0000256" key="1">
    <source>
        <dbReference type="ARBA" id="ARBA00022801"/>
    </source>
</evidence>
<dbReference type="RefSeq" id="WP_394332242.1">
    <property type="nucleotide sequence ID" value="NZ_LQRT01000046.1"/>
</dbReference>
<dbReference type="InterPro" id="IPR013658">
    <property type="entry name" value="SGL"/>
</dbReference>
<gene>
    <name evidence="3" type="ORF">AWE51_14700</name>
</gene>
<dbReference type="EMBL" id="LQRT01000046">
    <property type="protein sequence ID" value="KZS38829.1"/>
    <property type="molecule type" value="Genomic_DNA"/>
</dbReference>
<dbReference type="InterPro" id="IPR011042">
    <property type="entry name" value="6-blade_b-propeller_TolB-like"/>
</dbReference>
<evidence type="ECO:0000313" key="3">
    <source>
        <dbReference type="EMBL" id="KZS38829.1"/>
    </source>
</evidence>
<evidence type="ECO:0000259" key="2">
    <source>
        <dbReference type="Pfam" id="PF08450"/>
    </source>
</evidence>